<dbReference type="Pfam" id="PF12838">
    <property type="entry name" value="Fer4_7"/>
    <property type="match status" value="1"/>
</dbReference>
<dbReference type="InterPro" id="IPR017900">
    <property type="entry name" value="4Fe4S_Fe_S_CS"/>
</dbReference>
<reference evidence="10 11" key="1">
    <citation type="submission" date="2013-09" db="EMBL/GenBank/DDBJ databases">
        <title>Whole genome sequencing of Halarchaeum acidiphilum strain MH1-52-1.</title>
        <authorList>
            <person name="Shimane Y."/>
            <person name="Minegishi H."/>
            <person name="Nishi S."/>
            <person name="Echigo A."/>
            <person name="Shuto A."/>
            <person name="Konishi M."/>
            <person name="Ito T."/>
            <person name="Ohkuma M."/>
            <person name="Ohta Y."/>
            <person name="Nagano Y."/>
            <person name="Tsubouchi T."/>
            <person name="Mori K."/>
            <person name="Usui K."/>
            <person name="Kamekura M."/>
            <person name="Usami R."/>
            <person name="Takaki Y."/>
            <person name="Hatada Y."/>
        </authorList>
    </citation>
    <scope>NUCLEOTIDE SEQUENCE [LARGE SCALE GENOMIC DNA]</scope>
    <source>
        <strain evidence="10 11">JCM 16109</strain>
    </source>
</reference>
<dbReference type="eggNOG" id="arCOG01492">
    <property type="taxonomic scope" value="Archaea"/>
</dbReference>
<evidence type="ECO:0000313" key="11">
    <source>
        <dbReference type="Proteomes" id="UP000016986"/>
    </source>
</evidence>
<feature type="domain" description="4Fe-4S ferredoxin-type" evidence="8">
    <location>
        <begin position="224"/>
        <end position="253"/>
    </location>
</feature>
<keyword evidence="2" id="KW-0479">Metal-binding</keyword>
<dbReference type="Gene3D" id="3.30.70.20">
    <property type="match status" value="1"/>
</dbReference>
<dbReference type="AlphaFoldDB" id="U2YRM5"/>
<protein>
    <submittedName>
        <fullName evidence="10">NAD-dependent formate dehydrogenase alpha subunit</fullName>
    </submittedName>
</protein>
<dbReference type="PANTHER" id="PTHR24960:SF84">
    <property type="entry name" value="HYDROGENASE SUBUNIT"/>
    <property type="match status" value="1"/>
</dbReference>
<dbReference type="Gene3D" id="3.10.20.740">
    <property type="match status" value="1"/>
</dbReference>
<proteinExistence type="predicted"/>
<dbReference type="PROSITE" id="PS51839">
    <property type="entry name" value="4FE4S_HC3"/>
    <property type="match status" value="1"/>
</dbReference>
<dbReference type="InterPro" id="IPR019574">
    <property type="entry name" value="NADH_UbQ_OxRdtase_Gsu_4Fe4S-bd"/>
</dbReference>
<dbReference type="PROSITE" id="PS51085">
    <property type="entry name" value="2FE2S_FER_2"/>
    <property type="match status" value="1"/>
</dbReference>
<evidence type="ECO:0000256" key="5">
    <source>
        <dbReference type="ARBA" id="ARBA00023014"/>
    </source>
</evidence>
<evidence type="ECO:0000256" key="1">
    <source>
        <dbReference type="ARBA" id="ARBA00022485"/>
    </source>
</evidence>
<evidence type="ECO:0000256" key="3">
    <source>
        <dbReference type="ARBA" id="ARBA00022737"/>
    </source>
</evidence>
<feature type="region of interest" description="Disordered" evidence="6">
    <location>
        <begin position="1"/>
        <end position="29"/>
    </location>
</feature>
<feature type="domain" description="2Fe-2S ferredoxin-type" evidence="7">
    <location>
        <begin position="32"/>
        <end position="118"/>
    </location>
</feature>
<dbReference type="PROSITE" id="PS51379">
    <property type="entry name" value="4FE4S_FER_2"/>
    <property type="match status" value="2"/>
</dbReference>
<evidence type="ECO:0000259" key="8">
    <source>
        <dbReference type="PROSITE" id="PS51379"/>
    </source>
</evidence>
<keyword evidence="5" id="KW-0411">Iron-sulfur</keyword>
<dbReference type="InterPro" id="IPR017896">
    <property type="entry name" value="4Fe4S_Fe-S-bd"/>
</dbReference>
<keyword evidence="11" id="KW-1185">Reference proteome</keyword>
<dbReference type="InterPro" id="IPR050157">
    <property type="entry name" value="PSI_iron-sulfur_center"/>
</dbReference>
<dbReference type="InterPro" id="IPR001041">
    <property type="entry name" value="2Fe-2S_ferredoxin-type"/>
</dbReference>
<dbReference type="EMBL" id="BATA01000005">
    <property type="protein sequence ID" value="GAD51650.1"/>
    <property type="molecule type" value="Genomic_DNA"/>
</dbReference>
<accession>U2YRM5</accession>
<dbReference type="FunFam" id="3.30.70.20:FF:000035">
    <property type="entry name" value="Iron hydrogenase 1"/>
    <property type="match status" value="1"/>
</dbReference>
<feature type="domain" description="4Fe-4S His(Cys)3-ligated-type" evidence="9">
    <location>
        <begin position="118"/>
        <end position="157"/>
    </location>
</feature>
<evidence type="ECO:0000256" key="2">
    <source>
        <dbReference type="ARBA" id="ARBA00022723"/>
    </source>
</evidence>
<evidence type="ECO:0000256" key="6">
    <source>
        <dbReference type="SAM" id="MobiDB-lite"/>
    </source>
</evidence>
<dbReference type="GO" id="GO:0016491">
    <property type="term" value="F:oxidoreductase activity"/>
    <property type="evidence" value="ECO:0007669"/>
    <property type="project" value="InterPro"/>
</dbReference>
<feature type="region of interest" description="Disordered" evidence="6">
    <location>
        <begin position="259"/>
        <end position="309"/>
    </location>
</feature>
<dbReference type="Pfam" id="PF10588">
    <property type="entry name" value="NADH-G_4Fe-4S_3"/>
    <property type="match status" value="1"/>
</dbReference>
<evidence type="ECO:0000313" key="10">
    <source>
        <dbReference type="EMBL" id="GAD51650.1"/>
    </source>
</evidence>
<dbReference type="PROSITE" id="PS00198">
    <property type="entry name" value="4FE4S_FER_1"/>
    <property type="match status" value="1"/>
</dbReference>
<dbReference type="Pfam" id="PF13510">
    <property type="entry name" value="Fer2_4"/>
    <property type="match status" value="1"/>
</dbReference>
<evidence type="ECO:0000259" key="7">
    <source>
        <dbReference type="PROSITE" id="PS51085"/>
    </source>
</evidence>
<dbReference type="GO" id="GO:0051539">
    <property type="term" value="F:4 iron, 4 sulfur cluster binding"/>
    <property type="evidence" value="ECO:0007669"/>
    <property type="project" value="UniProtKB-KW"/>
</dbReference>
<dbReference type="Proteomes" id="UP000016986">
    <property type="component" value="Unassembled WGS sequence"/>
</dbReference>
<name>U2YRM5_9EURY</name>
<dbReference type="InterPro" id="IPR036010">
    <property type="entry name" value="2Fe-2S_ferredoxin-like_sf"/>
</dbReference>
<feature type="compositionally biased region" description="Polar residues" evidence="6">
    <location>
        <begin position="265"/>
        <end position="276"/>
    </location>
</feature>
<evidence type="ECO:0000259" key="9">
    <source>
        <dbReference type="PROSITE" id="PS51839"/>
    </source>
</evidence>
<dbReference type="GO" id="GO:0046872">
    <property type="term" value="F:metal ion binding"/>
    <property type="evidence" value="ECO:0007669"/>
    <property type="project" value="UniProtKB-KW"/>
</dbReference>
<organism evidence="10 11">
    <name type="scientific">Halarchaeum acidiphilum MH1-52-1</name>
    <dbReference type="NCBI Taxonomy" id="1261545"/>
    <lineage>
        <taxon>Archaea</taxon>
        <taxon>Methanobacteriati</taxon>
        <taxon>Methanobacteriota</taxon>
        <taxon>Stenosarchaea group</taxon>
        <taxon>Halobacteria</taxon>
        <taxon>Halobacteriales</taxon>
        <taxon>Halobacteriaceae</taxon>
    </lineage>
</organism>
<gene>
    <name evidence="10" type="ORF">MBEHAL_0410</name>
</gene>
<keyword evidence="1" id="KW-0004">4Fe-4S</keyword>
<comment type="caution">
    <text evidence="10">The sequence shown here is derived from an EMBL/GenBank/DDBJ whole genome shotgun (WGS) entry which is preliminary data.</text>
</comment>
<feature type="domain" description="4Fe-4S ferredoxin-type" evidence="8">
    <location>
        <begin position="180"/>
        <end position="213"/>
    </location>
</feature>
<dbReference type="PANTHER" id="PTHR24960">
    <property type="entry name" value="PHOTOSYSTEM I IRON-SULFUR CENTER-RELATED"/>
    <property type="match status" value="1"/>
</dbReference>
<sequence length="309" mass="33462">MSSEHADRADAPPLTETIAPGTATDPDVKSAEEATVTVDGQDVTVPEGSTIIEAIEAVETEENVPALCYYDRDSPEAERIGPRSECRTCMVETEEHGMVPSCSFPAEDGLTVSTADEDATEARDVNLDLVLSDHNLRCTTCGQNGRCELQDASIENGVVEPRYGVFDDREAYEPLDDSSDFIQIDRNKCILCNRCVEACNDVQVEGVLRMEGHGNDTRIGFQNGSETMEDSTCVSCGHCVTVCPTGSLVEQGITDAATIPLPGFSQKNSIGKSLESTGKEEKGPMTRMKRDEPKDRSGEEPDENPGDWL</sequence>
<dbReference type="SUPFAM" id="SSF54292">
    <property type="entry name" value="2Fe-2S ferredoxin-like"/>
    <property type="match status" value="1"/>
</dbReference>
<dbReference type="SMART" id="SM00929">
    <property type="entry name" value="NADH-G_4Fe-4S_3"/>
    <property type="match status" value="1"/>
</dbReference>
<keyword evidence="3" id="KW-0677">Repeat</keyword>
<dbReference type="OrthoDB" id="23478at2157"/>
<dbReference type="RefSeq" id="WP_020222127.1">
    <property type="nucleotide sequence ID" value="NZ_BANO01000159.1"/>
</dbReference>
<dbReference type="SUPFAM" id="SSF54862">
    <property type="entry name" value="4Fe-4S ferredoxins"/>
    <property type="match status" value="1"/>
</dbReference>
<keyword evidence="4" id="KW-0408">Iron</keyword>
<feature type="compositionally biased region" description="Basic and acidic residues" evidence="6">
    <location>
        <begin position="277"/>
        <end position="299"/>
    </location>
</feature>
<feature type="compositionally biased region" description="Acidic residues" evidence="6">
    <location>
        <begin position="300"/>
        <end position="309"/>
    </location>
</feature>
<feature type="compositionally biased region" description="Basic and acidic residues" evidence="6">
    <location>
        <begin position="1"/>
        <end position="10"/>
    </location>
</feature>
<evidence type="ECO:0000256" key="4">
    <source>
        <dbReference type="ARBA" id="ARBA00023004"/>
    </source>
</evidence>